<proteinExistence type="predicted"/>
<evidence type="ECO:0000313" key="1">
    <source>
        <dbReference type="EMBL" id="KAJ6701399.1"/>
    </source>
</evidence>
<organism evidence="1 2">
    <name type="scientific">Salix koriyanagi</name>
    <dbReference type="NCBI Taxonomy" id="2511006"/>
    <lineage>
        <taxon>Eukaryota</taxon>
        <taxon>Viridiplantae</taxon>
        <taxon>Streptophyta</taxon>
        <taxon>Embryophyta</taxon>
        <taxon>Tracheophyta</taxon>
        <taxon>Spermatophyta</taxon>
        <taxon>Magnoliopsida</taxon>
        <taxon>eudicotyledons</taxon>
        <taxon>Gunneridae</taxon>
        <taxon>Pentapetalae</taxon>
        <taxon>rosids</taxon>
        <taxon>fabids</taxon>
        <taxon>Malpighiales</taxon>
        <taxon>Salicaceae</taxon>
        <taxon>Saliceae</taxon>
        <taxon>Salix</taxon>
    </lineage>
</organism>
<sequence>MTSIEFYRMKGGKEARFGLFSSILSAKHYTVKNMAADPYQLRRAPTIHHYSNSREDLDSEIASVEFATYTVQIPPTPDNQPMEIPVENEKKLERSCSSNSMFTGGHN</sequence>
<reference evidence="1" key="2">
    <citation type="journal article" date="2023" name="Int. J. Mol. Sci.">
        <title>De Novo Assembly and Annotation of 11 Diverse Shrub Willow (Salix) Genomes Reveals Novel Gene Organization in Sex-Linked Regions.</title>
        <authorList>
            <person name="Hyden B."/>
            <person name="Feng K."/>
            <person name="Yates T.B."/>
            <person name="Jawdy S."/>
            <person name="Cereghino C."/>
            <person name="Smart L.B."/>
            <person name="Muchero W."/>
        </authorList>
    </citation>
    <scope>NUCLEOTIDE SEQUENCE</scope>
    <source>
        <tissue evidence="1">Shoot tip</tissue>
    </source>
</reference>
<reference evidence="1" key="1">
    <citation type="submission" date="2022-11" db="EMBL/GenBank/DDBJ databases">
        <authorList>
            <person name="Hyden B.L."/>
            <person name="Feng K."/>
            <person name="Yates T."/>
            <person name="Jawdy S."/>
            <person name="Smart L.B."/>
            <person name="Muchero W."/>
        </authorList>
    </citation>
    <scope>NUCLEOTIDE SEQUENCE</scope>
    <source>
        <tissue evidence="1">Shoot tip</tissue>
    </source>
</reference>
<keyword evidence="2" id="KW-1185">Reference proteome</keyword>
<name>A0A9Q0Q862_9ROSI</name>
<evidence type="ECO:0000313" key="2">
    <source>
        <dbReference type="Proteomes" id="UP001151752"/>
    </source>
</evidence>
<accession>A0A9Q0Q862</accession>
<gene>
    <name evidence="1" type="ORF">OIU74_012708</name>
</gene>
<comment type="caution">
    <text evidence="1">The sequence shown here is derived from an EMBL/GenBank/DDBJ whole genome shotgun (WGS) entry which is preliminary data.</text>
</comment>
<dbReference type="Proteomes" id="UP001151752">
    <property type="component" value="Chromosome 1"/>
</dbReference>
<dbReference type="EMBL" id="JAPFFM010000016">
    <property type="protein sequence ID" value="KAJ6701399.1"/>
    <property type="molecule type" value="Genomic_DNA"/>
</dbReference>
<protein>
    <submittedName>
        <fullName evidence="1">Uncharacterized protein</fullName>
    </submittedName>
</protein>
<dbReference type="AlphaFoldDB" id="A0A9Q0Q862"/>